<dbReference type="Pfam" id="PF03403">
    <property type="entry name" value="PAF-AH_p_II"/>
    <property type="match status" value="1"/>
</dbReference>
<reference evidence="6 7" key="1">
    <citation type="submission" date="2024-01" db="EMBL/GenBank/DDBJ databases">
        <title>Complete genome of Cladobotryum mycophilum ATHUM6906.</title>
        <authorList>
            <person name="Christinaki A.C."/>
            <person name="Myridakis A.I."/>
            <person name="Kouvelis V.N."/>
        </authorList>
    </citation>
    <scope>NUCLEOTIDE SEQUENCE [LARGE SCALE GENOMIC DNA]</scope>
    <source>
        <strain evidence="6 7">ATHUM6906</strain>
    </source>
</reference>
<evidence type="ECO:0000313" key="7">
    <source>
        <dbReference type="Proteomes" id="UP001338125"/>
    </source>
</evidence>
<keyword evidence="4" id="KW-0443">Lipid metabolism</keyword>
<keyword evidence="5" id="KW-0732">Signal</keyword>
<keyword evidence="3" id="KW-0442">Lipid degradation</keyword>
<dbReference type="EMBL" id="JAVFKD010000014">
    <property type="protein sequence ID" value="KAK5991273.1"/>
    <property type="molecule type" value="Genomic_DNA"/>
</dbReference>
<dbReference type="Gene3D" id="3.40.50.1820">
    <property type="entry name" value="alpha/beta hydrolase"/>
    <property type="match status" value="1"/>
</dbReference>
<protein>
    <recommendedName>
        <fullName evidence="1">1-alkyl-2-acetylglycerophosphocholine esterase</fullName>
        <ecNumber evidence="1">3.1.1.47</ecNumber>
    </recommendedName>
</protein>
<dbReference type="Proteomes" id="UP001338125">
    <property type="component" value="Unassembled WGS sequence"/>
</dbReference>
<feature type="chain" id="PRO_5047169190" description="1-alkyl-2-acetylglycerophosphocholine esterase" evidence="5">
    <location>
        <begin position="20"/>
        <end position="352"/>
    </location>
</feature>
<dbReference type="PANTHER" id="PTHR10272">
    <property type="entry name" value="PLATELET-ACTIVATING FACTOR ACETYLHYDROLASE"/>
    <property type="match status" value="1"/>
</dbReference>
<gene>
    <name evidence="6" type="ORF">PT974_09553</name>
</gene>
<proteinExistence type="predicted"/>
<sequence length="352" mass="37782">MRSLWRAVSLVSLILPTYGISLPKLTGDYPVGTVSIELVDHDRLDPIATEPQPRSLMVSVFYPACSSDLDAYPLSHMFPPKHAAFIDQEIKLKNGTAGDIYSSARLGAPVASGEFPVLMFSHGLALSREMYTSSLQDMASRGWIVIAVSHPGDADFVEFPDGRTVTNNGSYPPSLDTRGRADLLFLVRAFSTPAIASQIPGLGAPLPMDRIGTLGHSFGGATAFQMLLNSSAVVAAANLDGTQYSALSRVGTGKPALLMDTWTHNVTCDPGREATVQNATHSSFTDYVVLKDIPEVGLPPAYKEAAGGIGGNRMLEVEVAYLDSYFGKWLKDGKGELLDDNSTSFPEVILRQ</sequence>
<evidence type="ECO:0000256" key="2">
    <source>
        <dbReference type="ARBA" id="ARBA00022801"/>
    </source>
</evidence>
<keyword evidence="7" id="KW-1185">Reference proteome</keyword>
<feature type="signal peptide" evidence="5">
    <location>
        <begin position="1"/>
        <end position="19"/>
    </location>
</feature>
<evidence type="ECO:0000256" key="3">
    <source>
        <dbReference type="ARBA" id="ARBA00022963"/>
    </source>
</evidence>
<evidence type="ECO:0000313" key="6">
    <source>
        <dbReference type="EMBL" id="KAK5991273.1"/>
    </source>
</evidence>
<evidence type="ECO:0000256" key="4">
    <source>
        <dbReference type="ARBA" id="ARBA00023098"/>
    </source>
</evidence>
<dbReference type="InterPro" id="IPR029058">
    <property type="entry name" value="AB_hydrolase_fold"/>
</dbReference>
<dbReference type="PANTHER" id="PTHR10272:SF14">
    <property type="entry name" value="PAF ACETYLHYDROLASE FAMILY PROTEIN"/>
    <property type="match status" value="1"/>
</dbReference>
<dbReference type="SUPFAM" id="SSF53474">
    <property type="entry name" value="alpha/beta-Hydrolases"/>
    <property type="match status" value="1"/>
</dbReference>
<evidence type="ECO:0000256" key="5">
    <source>
        <dbReference type="SAM" id="SignalP"/>
    </source>
</evidence>
<keyword evidence="2" id="KW-0378">Hydrolase</keyword>
<name>A0ABR0SGG9_9HYPO</name>
<organism evidence="6 7">
    <name type="scientific">Cladobotryum mycophilum</name>
    <dbReference type="NCBI Taxonomy" id="491253"/>
    <lineage>
        <taxon>Eukaryota</taxon>
        <taxon>Fungi</taxon>
        <taxon>Dikarya</taxon>
        <taxon>Ascomycota</taxon>
        <taxon>Pezizomycotina</taxon>
        <taxon>Sordariomycetes</taxon>
        <taxon>Hypocreomycetidae</taxon>
        <taxon>Hypocreales</taxon>
        <taxon>Hypocreaceae</taxon>
        <taxon>Cladobotryum</taxon>
    </lineage>
</organism>
<dbReference type="EC" id="3.1.1.47" evidence="1"/>
<evidence type="ECO:0000256" key="1">
    <source>
        <dbReference type="ARBA" id="ARBA00013201"/>
    </source>
</evidence>
<comment type="caution">
    <text evidence="6">The sequence shown here is derived from an EMBL/GenBank/DDBJ whole genome shotgun (WGS) entry which is preliminary data.</text>
</comment>
<accession>A0ABR0SGG9</accession>